<dbReference type="EMBL" id="DWWO01000109">
    <property type="protein sequence ID" value="HJC34686.1"/>
    <property type="molecule type" value="Genomic_DNA"/>
</dbReference>
<keyword evidence="1" id="KW-0472">Membrane</keyword>
<reference evidence="2" key="1">
    <citation type="journal article" date="2021" name="PeerJ">
        <title>Extensive microbial diversity within the chicken gut microbiome revealed by metagenomics and culture.</title>
        <authorList>
            <person name="Gilroy R."/>
            <person name="Ravi A."/>
            <person name="Getino M."/>
            <person name="Pursley I."/>
            <person name="Horton D.L."/>
            <person name="Alikhan N.F."/>
            <person name="Baker D."/>
            <person name="Gharbi K."/>
            <person name="Hall N."/>
            <person name="Watson M."/>
            <person name="Adriaenssens E.M."/>
            <person name="Foster-Nyarko E."/>
            <person name="Jarju S."/>
            <person name="Secka A."/>
            <person name="Antonio M."/>
            <person name="Oren A."/>
            <person name="Chaudhuri R.R."/>
            <person name="La Ragione R."/>
            <person name="Hildebrand F."/>
            <person name="Pallen M.J."/>
        </authorList>
    </citation>
    <scope>NUCLEOTIDE SEQUENCE</scope>
    <source>
        <strain evidence="2">ChiW19-954</strain>
    </source>
</reference>
<sequence>MDSRGYFVKRCVMMLAGILFISICVGCYRLSGFGVDAFTCMNLGISGYIGMSFGTWQLIMNIAILIVVFFTVRRCIGAGTIVNMVCVGYGADLICWLVQDVLHVQTTLPFRIVMLILGCLFAGLGVAFYMVAEMGIAPYDSVALILQKWAKGKIPFHFARIATDVVCVLTGVIFCLVSGDSVWMIVGIGTIINAFFNGPLIQFFRTHVTEPLLHGRPQEQITFDIMQEKKKK</sequence>
<gene>
    <name evidence="2" type="ORF">H9758_08870</name>
</gene>
<dbReference type="Pfam" id="PF19700">
    <property type="entry name" value="DUF6198"/>
    <property type="match status" value="1"/>
</dbReference>
<reference evidence="2" key="2">
    <citation type="submission" date="2021-04" db="EMBL/GenBank/DDBJ databases">
        <authorList>
            <person name="Gilroy R."/>
        </authorList>
    </citation>
    <scope>NUCLEOTIDE SEQUENCE</scope>
    <source>
        <strain evidence="2">ChiW19-954</strain>
    </source>
</reference>
<feature type="transmembrane region" description="Helical" evidence="1">
    <location>
        <begin position="43"/>
        <end position="69"/>
    </location>
</feature>
<evidence type="ECO:0000256" key="1">
    <source>
        <dbReference type="SAM" id="Phobius"/>
    </source>
</evidence>
<comment type="caution">
    <text evidence="2">The sequence shown here is derived from an EMBL/GenBank/DDBJ whole genome shotgun (WGS) entry which is preliminary data.</text>
</comment>
<feature type="transmembrane region" description="Helical" evidence="1">
    <location>
        <begin position="12"/>
        <end position="31"/>
    </location>
</feature>
<dbReference type="Proteomes" id="UP000823890">
    <property type="component" value="Unassembled WGS sequence"/>
</dbReference>
<organism evidence="2 3">
    <name type="scientific">Candidatus Mediterraneibacter faecipullorum</name>
    <dbReference type="NCBI Taxonomy" id="2838670"/>
    <lineage>
        <taxon>Bacteria</taxon>
        <taxon>Bacillati</taxon>
        <taxon>Bacillota</taxon>
        <taxon>Clostridia</taxon>
        <taxon>Lachnospirales</taxon>
        <taxon>Lachnospiraceae</taxon>
        <taxon>Mediterraneibacter</taxon>
    </lineage>
</organism>
<keyword evidence="1" id="KW-1133">Transmembrane helix</keyword>
<dbReference type="PANTHER" id="PTHR40078">
    <property type="entry name" value="INTEGRAL MEMBRANE PROTEIN-RELATED"/>
    <property type="match status" value="1"/>
</dbReference>
<dbReference type="InterPro" id="IPR038750">
    <property type="entry name" value="YczE/YyaS-like"/>
</dbReference>
<dbReference type="PANTHER" id="PTHR40078:SF1">
    <property type="entry name" value="INTEGRAL MEMBRANE PROTEIN"/>
    <property type="match status" value="1"/>
</dbReference>
<feature type="transmembrane region" description="Helical" evidence="1">
    <location>
        <begin position="81"/>
        <end position="99"/>
    </location>
</feature>
<dbReference type="AlphaFoldDB" id="A0A9D2NLM7"/>
<evidence type="ECO:0000313" key="3">
    <source>
        <dbReference type="Proteomes" id="UP000823890"/>
    </source>
</evidence>
<evidence type="ECO:0000313" key="2">
    <source>
        <dbReference type="EMBL" id="HJC34686.1"/>
    </source>
</evidence>
<keyword evidence="1" id="KW-0812">Transmembrane</keyword>
<proteinExistence type="predicted"/>
<feature type="transmembrane region" description="Helical" evidence="1">
    <location>
        <begin position="111"/>
        <end position="131"/>
    </location>
</feature>
<name>A0A9D2NLM7_9FIRM</name>
<feature type="transmembrane region" description="Helical" evidence="1">
    <location>
        <begin position="185"/>
        <end position="204"/>
    </location>
</feature>
<feature type="transmembrane region" description="Helical" evidence="1">
    <location>
        <begin position="158"/>
        <end position="179"/>
    </location>
</feature>
<evidence type="ECO:0008006" key="4">
    <source>
        <dbReference type="Google" id="ProtNLM"/>
    </source>
</evidence>
<accession>A0A9D2NLM7</accession>
<protein>
    <recommendedName>
        <fullName evidence="4">YitT family protein</fullName>
    </recommendedName>
</protein>